<dbReference type="InterPro" id="IPR008425">
    <property type="entry name" value="CDK_inhib_3"/>
</dbReference>
<feature type="domain" description="Tyrosine-protein phosphatase" evidence="6">
    <location>
        <begin position="72"/>
        <end position="229"/>
    </location>
</feature>
<feature type="domain" description="Tyrosine specific protein phosphatases" evidence="7">
    <location>
        <begin position="145"/>
        <end position="203"/>
    </location>
</feature>
<evidence type="ECO:0000256" key="3">
    <source>
        <dbReference type="ARBA" id="ARBA00022801"/>
    </source>
</evidence>
<dbReference type="PROSITE" id="PS50056">
    <property type="entry name" value="TYR_PHOSPHATASE_2"/>
    <property type="match status" value="1"/>
</dbReference>
<dbReference type="PANTHER" id="PTHR23339">
    <property type="entry name" value="TYROSINE SPECIFIC PROTEIN PHOSPHATASE AND DUAL SPECIFICITY PROTEIN PHOSPHATASE"/>
    <property type="match status" value="1"/>
</dbReference>
<dbReference type="PROSITE" id="PS50054">
    <property type="entry name" value="TYR_PHOSPHATASE_DUAL"/>
    <property type="match status" value="1"/>
</dbReference>
<protein>
    <recommendedName>
        <fullName evidence="2">protein-tyrosine-phosphatase</fullName>
        <ecNumber evidence="2">3.1.3.48</ecNumber>
    </recommendedName>
</protein>
<dbReference type="InterPro" id="IPR050561">
    <property type="entry name" value="PTP"/>
</dbReference>
<dbReference type="GO" id="GO:0004860">
    <property type="term" value="F:protein kinase inhibitor activity"/>
    <property type="evidence" value="ECO:0007669"/>
    <property type="project" value="UniProtKB-KW"/>
</dbReference>
<dbReference type="EC" id="3.1.3.48" evidence="2"/>
<evidence type="ECO:0000313" key="9">
    <source>
        <dbReference type="RefSeq" id="XP_005094827.1"/>
    </source>
</evidence>
<keyword evidence="9 10" id="KW-0649">Protein kinase inhibitor</keyword>
<dbReference type="SUPFAM" id="SSF52799">
    <property type="entry name" value="(Phosphotyrosine protein) phosphatases II"/>
    <property type="match status" value="1"/>
</dbReference>
<reference evidence="9 10" key="1">
    <citation type="submission" date="2025-05" db="UniProtKB">
        <authorList>
            <consortium name="RefSeq"/>
        </authorList>
    </citation>
    <scope>IDENTIFICATION</scope>
</reference>
<dbReference type="InterPro" id="IPR003595">
    <property type="entry name" value="Tyr_Pase_cat"/>
</dbReference>
<dbReference type="InterPro" id="IPR022778">
    <property type="entry name" value="CDKN3"/>
</dbReference>
<evidence type="ECO:0000259" key="7">
    <source>
        <dbReference type="PROSITE" id="PS50056"/>
    </source>
</evidence>
<keyword evidence="3" id="KW-0378">Hydrolase</keyword>
<dbReference type="SMART" id="SM00404">
    <property type="entry name" value="PTPc_motif"/>
    <property type="match status" value="1"/>
</dbReference>
<gene>
    <name evidence="9 10" type="primary">LOC101860010</name>
</gene>
<evidence type="ECO:0000313" key="8">
    <source>
        <dbReference type="Proteomes" id="UP000694888"/>
    </source>
</evidence>
<dbReference type="GeneID" id="101860010"/>
<dbReference type="InterPro" id="IPR000387">
    <property type="entry name" value="Tyr_Pase_dom"/>
</dbReference>
<dbReference type="Pfam" id="PF05706">
    <property type="entry name" value="CDKN3"/>
    <property type="match status" value="1"/>
</dbReference>
<keyword evidence="4" id="KW-0904">Protein phosphatase</keyword>
<keyword evidence="8" id="KW-1185">Reference proteome</keyword>
<evidence type="ECO:0000256" key="1">
    <source>
        <dbReference type="ARBA" id="ARBA00009580"/>
    </source>
</evidence>
<evidence type="ECO:0000256" key="2">
    <source>
        <dbReference type="ARBA" id="ARBA00013064"/>
    </source>
</evidence>
<evidence type="ECO:0000259" key="6">
    <source>
        <dbReference type="PROSITE" id="PS50054"/>
    </source>
</evidence>
<proteinExistence type="inferred from homology"/>
<dbReference type="RefSeq" id="XP_005094827.1">
    <property type="nucleotide sequence ID" value="XM_005094770.3"/>
</dbReference>
<evidence type="ECO:0000313" key="10">
    <source>
        <dbReference type="RefSeq" id="XP_035824726.1"/>
    </source>
</evidence>
<sequence>MSEVESCTMKPNKLEDTEDMMDANQSLPDGVSADILDQSDLSDKEDAEQLDLTPFQVDWLDLQVVGCDQKLGISPLPGCRYQDTWRSLVFDVECLKKEGIEDVFCLCTKRELYMCRATKLLDKYGEAGFTVHHFPIEDGGVPEVASMLDITEKLRLCLLGGKKTLLHCFGGLGRSCSVAACLIMVMDDSVGHEEAIKRVKDLRGKTAIQSVKQFNFVNEFEEKLKLHKQNQKGVDDRSVSR</sequence>
<evidence type="ECO:0000256" key="5">
    <source>
        <dbReference type="SAM" id="MobiDB-lite"/>
    </source>
</evidence>
<name>A0ABM0JJ45_APLCA</name>
<dbReference type="InterPro" id="IPR029021">
    <property type="entry name" value="Prot-tyrosine_phosphatase-like"/>
</dbReference>
<dbReference type="RefSeq" id="XP_035824726.1">
    <property type="nucleotide sequence ID" value="XM_035968833.1"/>
</dbReference>
<feature type="region of interest" description="Disordered" evidence="5">
    <location>
        <begin position="1"/>
        <end position="29"/>
    </location>
</feature>
<comment type="similarity">
    <text evidence="1">Belongs to the protein-tyrosine phosphatase family.</text>
</comment>
<evidence type="ECO:0000256" key="4">
    <source>
        <dbReference type="ARBA" id="ARBA00022912"/>
    </source>
</evidence>
<organism evidence="8 9">
    <name type="scientific">Aplysia californica</name>
    <name type="common">California sea hare</name>
    <dbReference type="NCBI Taxonomy" id="6500"/>
    <lineage>
        <taxon>Eukaryota</taxon>
        <taxon>Metazoa</taxon>
        <taxon>Spiralia</taxon>
        <taxon>Lophotrochozoa</taxon>
        <taxon>Mollusca</taxon>
        <taxon>Gastropoda</taxon>
        <taxon>Heterobranchia</taxon>
        <taxon>Euthyneura</taxon>
        <taxon>Tectipleura</taxon>
        <taxon>Aplysiida</taxon>
        <taxon>Aplysioidea</taxon>
        <taxon>Aplysiidae</taxon>
        <taxon>Aplysia</taxon>
    </lineage>
</organism>
<dbReference type="PIRSF" id="PIRSF037322">
    <property type="entry name" value="CDKN3"/>
    <property type="match status" value="1"/>
</dbReference>
<accession>A0ABM0JJ45</accession>
<dbReference type="InterPro" id="IPR020422">
    <property type="entry name" value="TYR_PHOSPHATASE_DUAL_dom"/>
</dbReference>
<dbReference type="Gene3D" id="3.90.190.10">
    <property type="entry name" value="Protein tyrosine phosphatase superfamily"/>
    <property type="match status" value="1"/>
</dbReference>
<dbReference type="Proteomes" id="UP000694888">
    <property type="component" value="Unplaced"/>
</dbReference>
<dbReference type="CDD" id="cd14505">
    <property type="entry name" value="CDKN3-like"/>
    <property type="match status" value="1"/>
</dbReference>